<accession>A0AAD5QFC6</accession>
<feature type="region of interest" description="Disordered" evidence="1">
    <location>
        <begin position="1"/>
        <end position="20"/>
    </location>
</feature>
<evidence type="ECO:0000313" key="2">
    <source>
        <dbReference type="EMBL" id="KAJ1347439.1"/>
    </source>
</evidence>
<keyword evidence="3" id="KW-1185">Reference proteome</keyword>
<dbReference type="Proteomes" id="UP001196413">
    <property type="component" value="Unassembled WGS sequence"/>
</dbReference>
<organism evidence="2 3">
    <name type="scientific">Parelaphostrongylus tenuis</name>
    <name type="common">Meningeal worm</name>
    <dbReference type="NCBI Taxonomy" id="148309"/>
    <lineage>
        <taxon>Eukaryota</taxon>
        <taxon>Metazoa</taxon>
        <taxon>Ecdysozoa</taxon>
        <taxon>Nematoda</taxon>
        <taxon>Chromadorea</taxon>
        <taxon>Rhabditida</taxon>
        <taxon>Rhabditina</taxon>
        <taxon>Rhabditomorpha</taxon>
        <taxon>Strongyloidea</taxon>
        <taxon>Metastrongylidae</taxon>
        <taxon>Parelaphostrongylus</taxon>
    </lineage>
</organism>
<dbReference type="EMBL" id="JAHQIW010000312">
    <property type="protein sequence ID" value="KAJ1347439.1"/>
    <property type="molecule type" value="Genomic_DNA"/>
</dbReference>
<reference evidence="2" key="1">
    <citation type="submission" date="2021-06" db="EMBL/GenBank/DDBJ databases">
        <title>Parelaphostrongylus tenuis whole genome reference sequence.</title>
        <authorList>
            <person name="Garwood T.J."/>
            <person name="Larsen P.A."/>
            <person name="Fountain-Jones N.M."/>
            <person name="Garbe J.R."/>
            <person name="Macchietto M.G."/>
            <person name="Kania S.A."/>
            <person name="Gerhold R.W."/>
            <person name="Richards J.E."/>
            <person name="Wolf T.M."/>
        </authorList>
    </citation>
    <scope>NUCLEOTIDE SEQUENCE</scope>
    <source>
        <strain evidence="2">MNPRO001-30</strain>
        <tissue evidence="2">Meninges</tissue>
    </source>
</reference>
<proteinExistence type="predicted"/>
<comment type="caution">
    <text evidence="2">The sequence shown here is derived from an EMBL/GenBank/DDBJ whole genome shotgun (WGS) entry which is preliminary data.</text>
</comment>
<evidence type="ECO:0000313" key="3">
    <source>
        <dbReference type="Proteomes" id="UP001196413"/>
    </source>
</evidence>
<evidence type="ECO:0000256" key="1">
    <source>
        <dbReference type="SAM" id="MobiDB-lite"/>
    </source>
</evidence>
<dbReference type="AlphaFoldDB" id="A0AAD5QFC6"/>
<name>A0AAD5QFC6_PARTN</name>
<sequence>MLRNRRRPGKQKEESGRGAKYQEQLFDFTTTVAVSSRIIIQVFLAIVNDAPQSITLTKAEEAE</sequence>
<gene>
    <name evidence="2" type="ORF">KIN20_002490</name>
</gene>
<protein>
    <submittedName>
        <fullName evidence="2">Uncharacterized protein</fullName>
    </submittedName>
</protein>